<dbReference type="RefSeq" id="WP_195221321.1">
    <property type="nucleotide sequence ID" value="NZ_JADMWL010000014.1"/>
</dbReference>
<dbReference type="AlphaFoldDB" id="A0AAW6EGZ5"/>
<name>A0AAW6EGZ5_9FIRM</name>
<accession>A0AAW6EGZ5</accession>
<proteinExistence type="predicted"/>
<evidence type="ECO:0000313" key="1">
    <source>
        <dbReference type="EMBL" id="MDB8750372.1"/>
    </source>
</evidence>
<dbReference type="Proteomes" id="UP001213042">
    <property type="component" value="Unassembled WGS sequence"/>
</dbReference>
<organism evidence="1 2">
    <name type="scientific">Ruminococcus bicirculans</name>
    <name type="common">ex Wegman et al. 2014</name>
    <dbReference type="NCBI Taxonomy" id="1160721"/>
    <lineage>
        <taxon>Bacteria</taxon>
        <taxon>Bacillati</taxon>
        <taxon>Bacillota</taxon>
        <taxon>Clostridia</taxon>
        <taxon>Eubacteriales</taxon>
        <taxon>Oscillospiraceae</taxon>
        <taxon>Ruminococcus</taxon>
    </lineage>
</organism>
<dbReference type="EMBL" id="JAQMLU010000012">
    <property type="protein sequence ID" value="MDB8750372.1"/>
    <property type="molecule type" value="Genomic_DNA"/>
</dbReference>
<sequence>MKDKKWCMDFSNSEIQKFIIDKLEYNVDCKYIVDDNYVTENCKKDFEYITFDGEKQEFYISFLKCQTSIFFRNSEIMFIDDNEKNNYTISDVYGNIVYEGKLNNLSHEQLLTMFCKFIDLLYRAENIEVIQELLPKQDGSYPKYNYWLRVYKQFCENSVYCFDNIKVEVIQKFTN</sequence>
<gene>
    <name evidence="1" type="ORF">PNW00_07940</name>
</gene>
<evidence type="ECO:0000313" key="2">
    <source>
        <dbReference type="Proteomes" id="UP001213042"/>
    </source>
</evidence>
<comment type="caution">
    <text evidence="1">The sequence shown here is derived from an EMBL/GenBank/DDBJ whole genome shotgun (WGS) entry which is preliminary data.</text>
</comment>
<protein>
    <submittedName>
        <fullName evidence="1">Uncharacterized protein</fullName>
    </submittedName>
</protein>
<reference evidence="1" key="1">
    <citation type="submission" date="2023-01" db="EMBL/GenBank/DDBJ databases">
        <title>Human gut microbiome strain richness.</title>
        <authorList>
            <person name="Chen-Liaw A."/>
        </authorList>
    </citation>
    <scope>NUCLEOTIDE SEQUENCE</scope>
    <source>
        <strain evidence="1">D43st1_D9_D43t1_170807</strain>
    </source>
</reference>